<evidence type="ECO:0000256" key="8">
    <source>
        <dbReference type="ARBA" id="ARBA00022679"/>
    </source>
</evidence>
<dbReference type="EC" id="2.4.1.1" evidence="13"/>
<evidence type="ECO:0000256" key="11">
    <source>
        <dbReference type="ARBA" id="ARBA00025174"/>
    </source>
</evidence>
<name>A0A421BRW5_9RHOB</name>
<dbReference type="Proteomes" id="UP000279673">
    <property type="component" value="Unassembled WGS sequence"/>
</dbReference>
<evidence type="ECO:0000256" key="10">
    <source>
        <dbReference type="ARBA" id="ARBA00023277"/>
    </source>
</evidence>
<dbReference type="EMBL" id="RCHI01000005">
    <property type="protein sequence ID" value="RLL70992.1"/>
    <property type="molecule type" value="Genomic_DNA"/>
</dbReference>
<dbReference type="PANTHER" id="PTHR11468">
    <property type="entry name" value="GLYCOGEN PHOSPHORYLASE"/>
    <property type="match status" value="1"/>
</dbReference>
<evidence type="ECO:0000256" key="1">
    <source>
        <dbReference type="ARBA" id="ARBA00001275"/>
    </source>
</evidence>
<proteinExistence type="inferred from homology"/>
<dbReference type="GO" id="GO:0030170">
    <property type="term" value="F:pyridoxal phosphate binding"/>
    <property type="evidence" value="ECO:0007669"/>
    <property type="project" value="InterPro"/>
</dbReference>
<evidence type="ECO:0000313" key="15">
    <source>
        <dbReference type="Proteomes" id="UP000279673"/>
    </source>
</evidence>
<dbReference type="Pfam" id="PF00343">
    <property type="entry name" value="Phosphorylase"/>
    <property type="match status" value="1"/>
</dbReference>
<dbReference type="InterPro" id="IPR000811">
    <property type="entry name" value="Glyco_trans_35"/>
</dbReference>
<evidence type="ECO:0000256" key="7">
    <source>
        <dbReference type="ARBA" id="ARBA00022676"/>
    </source>
</evidence>
<evidence type="ECO:0000313" key="14">
    <source>
        <dbReference type="EMBL" id="RLL70992.1"/>
    </source>
</evidence>
<dbReference type="GO" id="GO:0005737">
    <property type="term" value="C:cytoplasm"/>
    <property type="evidence" value="ECO:0007669"/>
    <property type="project" value="UniProtKB-SubCell"/>
</dbReference>
<dbReference type="GO" id="GO:0008184">
    <property type="term" value="F:glycogen phosphorylase activity"/>
    <property type="evidence" value="ECO:0007669"/>
    <property type="project" value="InterPro"/>
</dbReference>
<dbReference type="PROSITE" id="PS00102">
    <property type="entry name" value="PHOSPHORYLASE"/>
    <property type="match status" value="1"/>
</dbReference>
<evidence type="ECO:0000256" key="4">
    <source>
        <dbReference type="ARBA" id="ARBA00006047"/>
    </source>
</evidence>
<organism evidence="14 15">
    <name type="scientific">Paenirhodobacter hankyongi</name>
    <dbReference type="NCBI Taxonomy" id="2294033"/>
    <lineage>
        <taxon>Bacteria</taxon>
        <taxon>Pseudomonadati</taxon>
        <taxon>Pseudomonadota</taxon>
        <taxon>Alphaproteobacteria</taxon>
        <taxon>Rhodobacterales</taxon>
        <taxon>Rhodobacter group</taxon>
        <taxon>Paenirhodobacter</taxon>
    </lineage>
</organism>
<comment type="catalytic activity">
    <reaction evidence="1 13">
        <text>[(1-&gt;4)-alpha-D-glucosyl](n) + phosphate = [(1-&gt;4)-alpha-D-glucosyl](n-1) + alpha-D-glucose 1-phosphate</text>
        <dbReference type="Rhea" id="RHEA:41732"/>
        <dbReference type="Rhea" id="RHEA-COMP:9584"/>
        <dbReference type="Rhea" id="RHEA-COMP:9586"/>
        <dbReference type="ChEBI" id="CHEBI:15444"/>
        <dbReference type="ChEBI" id="CHEBI:43474"/>
        <dbReference type="ChEBI" id="CHEBI:58601"/>
        <dbReference type="EC" id="2.4.1.1"/>
    </reaction>
</comment>
<protein>
    <recommendedName>
        <fullName evidence="13">Alpha-1,4 glucan phosphorylase</fullName>
        <ecNumber evidence="13">2.4.1.1</ecNumber>
    </recommendedName>
</protein>
<dbReference type="InterPro" id="IPR011833">
    <property type="entry name" value="Glycg_phsphrylas"/>
</dbReference>
<keyword evidence="6" id="KW-0021">Allosteric enzyme</keyword>
<reference evidence="14 15" key="1">
    <citation type="submission" date="2018-10" db="EMBL/GenBank/DDBJ databases">
        <title>Rhodobacter sp . BO-81.</title>
        <authorList>
            <person name="Im W.T."/>
        </authorList>
    </citation>
    <scope>NUCLEOTIDE SEQUENCE [LARGE SCALE GENOMIC DNA]</scope>
    <source>
        <strain evidence="14 15">BO-81</strain>
    </source>
</reference>
<dbReference type="FunFam" id="3.40.50.2000:FF:000003">
    <property type="entry name" value="Alpha-1,4 glucan phosphorylase"/>
    <property type="match status" value="1"/>
</dbReference>
<comment type="subcellular location">
    <subcellularLocation>
        <location evidence="3">Cytoplasm</location>
    </subcellularLocation>
</comment>
<comment type="function">
    <text evidence="13">Allosteric enzyme that catalyzes the rate-limiting step in glycogen catabolism, the phosphorolytic cleavage of glycogen to produce glucose-1-phosphate, and plays a central role in maintaining cellular and organismal glucose homeostasis.</text>
</comment>
<dbReference type="PIRSF" id="PIRSF000460">
    <property type="entry name" value="Pprylas_GlgP"/>
    <property type="match status" value="1"/>
</dbReference>
<gene>
    <name evidence="14" type="ORF">DYS74_07090</name>
</gene>
<dbReference type="InterPro" id="IPR035090">
    <property type="entry name" value="Pyridoxal_P_attach_site"/>
</dbReference>
<dbReference type="AlphaFoldDB" id="A0A421BRW5"/>
<evidence type="ECO:0000256" key="2">
    <source>
        <dbReference type="ARBA" id="ARBA00001933"/>
    </source>
</evidence>
<keyword evidence="9 12" id="KW-0663">Pyridoxal phosphate</keyword>
<dbReference type="NCBIfam" id="TIGR02093">
    <property type="entry name" value="P_ylase"/>
    <property type="match status" value="1"/>
</dbReference>
<keyword evidence="8 13" id="KW-0808">Transferase</keyword>
<evidence type="ECO:0000256" key="3">
    <source>
        <dbReference type="ARBA" id="ARBA00004496"/>
    </source>
</evidence>
<dbReference type="GO" id="GO:0005980">
    <property type="term" value="P:glycogen catabolic process"/>
    <property type="evidence" value="ECO:0007669"/>
    <property type="project" value="TreeGrafter"/>
</dbReference>
<evidence type="ECO:0000256" key="5">
    <source>
        <dbReference type="ARBA" id="ARBA00022490"/>
    </source>
</evidence>
<accession>A0A421BRW5</accession>
<keyword evidence="5" id="KW-0963">Cytoplasm</keyword>
<dbReference type="FunFam" id="3.40.50.2000:FF:000153">
    <property type="entry name" value="Alpha-1,4 glucan phosphorylase"/>
    <property type="match status" value="1"/>
</dbReference>
<evidence type="ECO:0000256" key="13">
    <source>
        <dbReference type="RuleBase" id="RU000587"/>
    </source>
</evidence>
<evidence type="ECO:0000256" key="6">
    <source>
        <dbReference type="ARBA" id="ARBA00022533"/>
    </source>
</evidence>
<comment type="cofactor">
    <cofactor evidence="2 13">
        <name>pyridoxal 5'-phosphate</name>
        <dbReference type="ChEBI" id="CHEBI:597326"/>
    </cofactor>
</comment>
<dbReference type="CDD" id="cd04300">
    <property type="entry name" value="GT35_Glycogen_Phosphorylase"/>
    <property type="match status" value="1"/>
</dbReference>
<dbReference type="SUPFAM" id="SSF53756">
    <property type="entry name" value="UDP-Glycosyltransferase/glycogen phosphorylase"/>
    <property type="match status" value="1"/>
</dbReference>
<comment type="function">
    <text evidence="11">Phosphorylase is an important allosteric enzyme in carbohydrate metabolism. Enzymes from different sources differ in their regulatory mechanisms and in their natural substrates. However, all known phosphorylases share catalytic and structural properties.</text>
</comment>
<feature type="modified residue" description="N6-(pyridoxal phosphate)lysine" evidence="12">
    <location>
        <position position="678"/>
    </location>
</feature>
<dbReference type="Gene3D" id="3.40.50.2000">
    <property type="entry name" value="Glycogen Phosphorylase B"/>
    <property type="match status" value="2"/>
</dbReference>
<keyword evidence="15" id="KW-1185">Reference proteome</keyword>
<evidence type="ECO:0000256" key="12">
    <source>
        <dbReference type="PIRSR" id="PIRSR000460-1"/>
    </source>
</evidence>
<comment type="caution">
    <text evidence="14">The sequence shown here is derived from an EMBL/GenBank/DDBJ whole genome shotgun (WGS) entry which is preliminary data.</text>
</comment>
<sequence length="829" mass="93625">MPQVATAFPCGLTACPVHPIKGLTKCAKGVIVKDVIAPSVETLREEILRHLIYSMGKDAGHASVYDWRMALSFAIRDRIVEPWFAATKQTWEQGHKRVYYLSMEFLIGRMLEDAAINLGMRAVCREAIESLGQDWRAVVEDEPDAALGNGGLGRLAACYMESMATLGCPGYGYGIRYEHGLFRQRFEGGRQVETPEDWLKQRHPWEFERPEAAYEIGFKGGVETRNGKTVWVPAETVIAEAFDMPVIGWQGKWANTLRLWSAKPTTLFDLARFNHGDYTAAAEPETLARTLSRVLYPDDTTYQGKELRLKQEYFLTGAALHDIIRRHLAGGYKLADLSKYVAIQMNDTHPAIAGPELVRILTDLYDMPFDDAIATAVECLGYTNHTLLPEALERWATYLMGSVLPRHMQIIEQIDAWHLRTNPSRPHYVGIVKHHEVRMGELAFVTAHKVNGVSALHTELVKQNLFPELHKLHPDRIVNETNGVTPRRWLRMANPALSHLISDTIGEGWEADLDRLRELEPSIEDKGFRDAFAAAKRVNKEALSNWIGQSQGVKIDPDAIFDVQIKRIHEYKRQLLNVLQTIAQWHEIRNDPTANWQPRVKIFGGKAAPGYQAAKEVIRLINDVAEVVNNDPYVDGRLKIVYPPNYNVSMAERLIPASDLSEQISTAGKEASGTGNMKFALNGALTIGTLDGANVEIREQVGAENFFLFGLTAQEVMKRREDPEHARHAILESQTLQDVLQMIAEGRFSPDEPTRYHGLVHNMWHSDYFLVSSDFEAYRDAQAEVDKTFAEPDKWWRMAAMNTARMGFFSSDRAIRGYMTDIWGTESAL</sequence>
<dbReference type="PANTHER" id="PTHR11468:SF3">
    <property type="entry name" value="GLYCOGEN PHOSPHORYLASE, LIVER FORM"/>
    <property type="match status" value="1"/>
</dbReference>
<keyword evidence="7 13" id="KW-0328">Glycosyltransferase</keyword>
<keyword evidence="10 13" id="KW-0119">Carbohydrate metabolism</keyword>
<evidence type="ECO:0000256" key="9">
    <source>
        <dbReference type="ARBA" id="ARBA00022898"/>
    </source>
</evidence>
<comment type="similarity">
    <text evidence="4 13">Belongs to the glycogen phosphorylase family.</text>
</comment>